<reference evidence="6" key="1">
    <citation type="submission" date="2016-06" db="EMBL/GenBank/DDBJ databases">
        <title>Parallel loss of symbiosis genes in relatives of nitrogen-fixing non-legume Parasponia.</title>
        <authorList>
            <person name="Van Velzen R."/>
            <person name="Holmer R."/>
            <person name="Bu F."/>
            <person name="Rutten L."/>
            <person name="Van Zeijl A."/>
            <person name="Liu W."/>
            <person name="Santuari L."/>
            <person name="Cao Q."/>
            <person name="Sharma T."/>
            <person name="Shen D."/>
            <person name="Roswanjaya Y."/>
            <person name="Wardhani T."/>
            <person name="Kalhor M.S."/>
            <person name="Jansen J."/>
            <person name="Van den Hoogen J."/>
            <person name="Gungor B."/>
            <person name="Hartog M."/>
            <person name="Hontelez J."/>
            <person name="Verver J."/>
            <person name="Yang W.-C."/>
            <person name="Schijlen E."/>
            <person name="Repin R."/>
            <person name="Schilthuizen M."/>
            <person name="Schranz E."/>
            <person name="Heidstra R."/>
            <person name="Miyata K."/>
            <person name="Fedorova E."/>
            <person name="Kohlen W."/>
            <person name="Bisseling T."/>
            <person name="Smit S."/>
            <person name="Geurts R."/>
        </authorList>
    </citation>
    <scope>NUCLEOTIDE SEQUENCE [LARGE SCALE GENOMIC DNA]</scope>
    <source>
        <strain evidence="6">cv. RG33-2</strain>
    </source>
</reference>
<feature type="domain" description="Isopenicillin N synthase-like Fe(2+) 2OG dioxygenase" evidence="4">
    <location>
        <begin position="1"/>
        <end position="74"/>
    </location>
</feature>
<dbReference type="InterPro" id="IPR050295">
    <property type="entry name" value="Plant_2OG-oxidoreductases"/>
</dbReference>
<dbReference type="Pfam" id="PF03171">
    <property type="entry name" value="2OG-FeII_Oxy"/>
    <property type="match status" value="1"/>
</dbReference>
<protein>
    <submittedName>
        <fullName evidence="5">Oxoglutarate/iron-dependent dioxygenase</fullName>
    </submittedName>
</protein>
<proteinExistence type="predicted"/>
<keyword evidence="6" id="KW-1185">Reference proteome</keyword>
<dbReference type="AlphaFoldDB" id="A0A2P5EHH6"/>
<dbReference type="GO" id="GO:0051213">
    <property type="term" value="F:dioxygenase activity"/>
    <property type="evidence" value="ECO:0007669"/>
    <property type="project" value="UniProtKB-KW"/>
</dbReference>
<dbReference type="STRING" id="63057.A0A2P5EHH6"/>
<keyword evidence="1" id="KW-0479">Metal-binding</keyword>
<dbReference type="Proteomes" id="UP000237000">
    <property type="component" value="Unassembled WGS sequence"/>
</dbReference>
<evidence type="ECO:0000256" key="1">
    <source>
        <dbReference type="ARBA" id="ARBA00022723"/>
    </source>
</evidence>
<dbReference type="InterPro" id="IPR027443">
    <property type="entry name" value="IPNS-like_sf"/>
</dbReference>
<keyword evidence="5" id="KW-0223">Dioxygenase</keyword>
<evidence type="ECO:0000313" key="5">
    <source>
        <dbReference type="EMBL" id="PON84991.1"/>
    </source>
</evidence>
<accession>A0A2P5EHH6</accession>
<evidence type="ECO:0000259" key="4">
    <source>
        <dbReference type="Pfam" id="PF03171"/>
    </source>
</evidence>
<evidence type="ECO:0000256" key="3">
    <source>
        <dbReference type="ARBA" id="ARBA00023004"/>
    </source>
</evidence>
<organism evidence="5 6">
    <name type="scientific">Trema orientale</name>
    <name type="common">Charcoal tree</name>
    <name type="synonym">Celtis orientalis</name>
    <dbReference type="NCBI Taxonomy" id="63057"/>
    <lineage>
        <taxon>Eukaryota</taxon>
        <taxon>Viridiplantae</taxon>
        <taxon>Streptophyta</taxon>
        <taxon>Embryophyta</taxon>
        <taxon>Tracheophyta</taxon>
        <taxon>Spermatophyta</taxon>
        <taxon>Magnoliopsida</taxon>
        <taxon>eudicotyledons</taxon>
        <taxon>Gunneridae</taxon>
        <taxon>Pentapetalae</taxon>
        <taxon>rosids</taxon>
        <taxon>fabids</taxon>
        <taxon>Rosales</taxon>
        <taxon>Cannabaceae</taxon>
        <taxon>Trema</taxon>
    </lineage>
</organism>
<evidence type="ECO:0000313" key="6">
    <source>
        <dbReference type="Proteomes" id="UP000237000"/>
    </source>
</evidence>
<evidence type="ECO:0000256" key="2">
    <source>
        <dbReference type="ARBA" id="ARBA00022896"/>
    </source>
</evidence>
<keyword evidence="2" id="KW-0847">Vitamin C</keyword>
<keyword evidence="5" id="KW-0560">Oxidoreductase</keyword>
<dbReference type="EMBL" id="JXTC01000154">
    <property type="protein sequence ID" value="PON84991.1"/>
    <property type="molecule type" value="Genomic_DNA"/>
</dbReference>
<dbReference type="Gene3D" id="2.60.120.330">
    <property type="entry name" value="B-lactam Antibiotic, Isopenicillin N Synthase, Chain"/>
    <property type="match status" value="1"/>
</dbReference>
<dbReference type="SUPFAM" id="SSF51197">
    <property type="entry name" value="Clavaminate synthase-like"/>
    <property type="match status" value="1"/>
</dbReference>
<dbReference type="GO" id="GO:0031418">
    <property type="term" value="F:L-ascorbic acid binding"/>
    <property type="evidence" value="ECO:0007669"/>
    <property type="project" value="UniProtKB-KW"/>
</dbReference>
<dbReference type="GO" id="GO:0046872">
    <property type="term" value="F:metal ion binding"/>
    <property type="evidence" value="ECO:0007669"/>
    <property type="project" value="UniProtKB-KW"/>
</dbReference>
<name>A0A2P5EHH6_TREOI</name>
<keyword evidence="3" id="KW-0408">Iron</keyword>
<gene>
    <name evidence="5" type="ORF">TorRG33x02_192430</name>
</gene>
<dbReference type="InParanoid" id="A0A2P5EHH6"/>
<sequence>MNYYPPCPQLDLVISLNPHSDATGLTILLSPPDQRNRRRKAFRLGEMGNRSFLNHCLVSNNAFIVNIGDMLEVLFLY</sequence>
<comment type="caution">
    <text evidence="5">The sequence shown here is derived from an EMBL/GenBank/DDBJ whole genome shotgun (WGS) entry which is preliminary data.</text>
</comment>
<dbReference type="PANTHER" id="PTHR47991">
    <property type="entry name" value="OXOGLUTARATE/IRON-DEPENDENT DIOXYGENASE"/>
    <property type="match status" value="1"/>
</dbReference>
<dbReference type="InterPro" id="IPR044861">
    <property type="entry name" value="IPNS-like_FE2OG_OXY"/>
</dbReference>
<dbReference type="OrthoDB" id="288590at2759"/>